<dbReference type="Gene3D" id="3.30.200.20">
    <property type="entry name" value="Phosphorylase Kinase, domain 1"/>
    <property type="match status" value="1"/>
</dbReference>
<dbReference type="CDD" id="cd13999">
    <property type="entry name" value="STKc_MAP3K-like"/>
    <property type="match status" value="1"/>
</dbReference>
<evidence type="ECO:0000256" key="10">
    <source>
        <dbReference type="SAM" id="MobiDB-lite"/>
    </source>
</evidence>
<evidence type="ECO:0000256" key="11">
    <source>
        <dbReference type="SAM" id="Phobius"/>
    </source>
</evidence>
<reference evidence="14" key="1">
    <citation type="journal article" date="2022" name="bioRxiv">
        <title>Genomics of Preaxostyla Flagellates Illuminates Evolutionary Transitions and the Path Towards Mitochondrial Loss.</title>
        <authorList>
            <person name="Novak L.V.F."/>
            <person name="Treitli S.C."/>
            <person name="Pyrih J."/>
            <person name="Halakuc P."/>
            <person name="Pipaliya S.V."/>
            <person name="Vacek V."/>
            <person name="Brzon O."/>
            <person name="Soukal P."/>
            <person name="Eme L."/>
            <person name="Dacks J.B."/>
            <person name="Karnkowska A."/>
            <person name="Elias M."/>
            <person name="Hampl V."/>
        </authorList>
    </citation>
    <scope>NUCLEOTIDE SEQUENCE</scope>
    <source>
        <strain evidence="14">RCP-MX</strain>
    </source>
</reference>
<evidence type="ECO:0000256" key="9">
    <source>
        <dbReference type="ARBA" id="ARBA00023237"/>
    </source>
</evidence>
<evidence type="ECO:0000256" key="1">
    <source>
        <dbReference type="ARBA" id="ARBA00004196"/>
    </source>
</evidence>
<comment type="subcellular location">
    <subcellularLocation>
        <location evidence="1">Cell envelope</location>
    </subcellularLocation>
    <subcellularLocation>
        <location evidence="2">Cell outer membrane</location>
    </subcellularLocation>
    <subcellularLocation>
        <location evidence="3">Secreted</location>
    </subcellularLocation>
</comment>
<sequence length="2108" mass="223198">MRWCHFAGFLLLSFFVSAAVSLDVICYTSISGADTGACTSQSAPCLSMNYALNIAGCTILNMIPSSTPFSLTQSVMIPTKPTGITLLSPISGKPTTIQCQGSFSALALLASSTSNLTSLTISNLRFTGCSAQSGAALLVVLQASSPKLVVTVSESIFDDNGASCGGGAIDLQAAPNTHGVELTLYNSTFRTNFVQVSNCPVGTQPLADALTGNSAWGGGAVRLLGLGSLLRIVQTTFSDNRVQAASDGATSAFGGAVMHFDYSRYGYAFTDRASFTANTLTCTKCAGNGGALALAGLNTAVLQTSLFTANHVRSSVNLLSSGGAVMLQSTTTALVNGSHFVDNQLEVGQGGNVAGGALAANVTGTMTVVDCGFDQNMINTTDAYPGRTMVGMGSALMVMGNSLTTVVTLAASNFSGNSLYMQQCNINVDGQGAAEVSLVHRVELDGCRFEGNIMEPSQILEGQFIGGALTAFRVAEVFIRGCLFDGNMLLPRSVGRAVFYGAALFVQENVMVSVTDSVFTLHEIGKKEIMEWLSNAMSNTPFAERTCCVQDETGRVPKVPKKYQKSTKKVPNGYQSVPECTKMYQLVPQQVPKFCTNRWWYFTKPVYQILVVYQSGPDAPPLQAGTSPKSLGTSPKSSWYFTKITKGTNHTCHMTTLEDQVRYQTALVPSGEAPLNSPWSSSVSEAARQYRRKGPKKYHSLYQNQLGTFLASTKKSTRKVPGRVPEKYQGEYQKSTKGGYQEYQTTRYKNFLNNAILATGQFITPQPAAVVSSCFFGTGMACAFSNLSLSRVRFEENRIEVAATYGRQSIGDMFNWDVTGGAGLGSFNADVHASEVTFIGNRVTGRTTLTIGGALVLQSADQVHIDRASFQDNSIAMTADLSGTGSLHGGAAFLVSVADLVLSNTEFVRSAINASEVSEAQGGGLYIEDVPRFNMTRCTFEGNAIYAYGAKIVGGALYLASAESEVRWNPVDDDSETGDVIDWLAVFSACQFHGNSIDSASSELCTGSGVYLRLGNFTGSHLNFTGQRTRCGGGASRGGSLFLLADEGMLLSDSEFRGVDLDWRATEGGCLFLQGAQNSTTFRMVDDTLKGCFADRGGAVGASVSGGGVALSSASAVLVETKCIDCYSATDGGALTTNGDVTLINCLLAENAARFGGAIAAISLEGDTKAVVNITGGQATGNVAEDGLGGVLYTVGGQLTLSGVQFERNLAQDGAAVFLVASEATVAQCRFLKNEGNSTGSLRIVNSPGASLTDCEFAYNTGTIGAAMYSTDSQVDLTRVSFHGNDAQTGGAYVMLSGVVSITQCAFSNNSAQSGGAIYASSTARLRVLNTEFTANVASYQGGAILSRADADVALAGCTLSGNTASESGSALALHDGAQWLVESTLFTQNIALLDNSYVGVISADSVGVPSKLTLGNGARIINNTGCGLSLGTAGSLNLLAGAYLAHNSEAFLGTKYSPDPSQFRNCNLYLTPYSVFTVENATASLWADGAPPTWLYYKRIDNHPPLPAGWPVAGGNLPVFRGALKAALAKDQGASGAKKSVHFVVPHTTVEMYLVPEDFVSTQFQRCRFLWKSANGTGMSAMAELKFVSENIFQCVLPNDGAAGEYTVLVRSAVGPALCVGLEIWSACVYVQKSLCFSHQFLIPRVCFIISVIINNSVCCFHSNDQLAWADLGVLVIADDWSLLLYGGIGGLALLATAGIIVGLLLFLRWARLRKATSIELASWRETQVASVNFTALKILERIGHGAAGEVFRGDLRGTVVAVKRLFATAESAAETAAFKREVSLLRTLRHPLRTNAKRASMVLLVSFPSNPHPQNIVGFIGATMEFPRIICTEYCARGSLFNVIHADIQLPYELRLQMAHDMACGLNYLHSLTPPIMHRDIKSQNMLVTDEFHVKVSDFGISRLTQCQDQGLTTAGAGTPAYSAPEALRGERIWLPADVFSFGVCLWELVTRQVPWADEPVIRLMTIVAGGSRLPIPADCPPLFARLIVGCWAQDPAQRPTMQQIVDLLGPEAEQHPVGLKLSSNRHVSSSSSSLATQQRKAHKTSKRTKESELEPIGAPPTAATSARGVTTPPSSPPGSPPPSPSGNMAGNPLLQTGQGALMSRL</sequence>
<dbReference type="SUPFAM" id="SSF51126">
    <property type="entry name" value="Pectin lyase-like"/>
    <property type="match status" value="4"/>
</dbReference>
<dbReference type="PANTHER" id="PTHR44329">
    <property type="entry name" value="SERINE/THREONINE-PROTEIN KINASE TNNI3K-RELATED"/>
    <property type="match status" value="1"/>
</dbReference>
<dbReference type="NCBIfam" id="TIGR01376">
    <property type="entry name" value="POMP_repeat"/>
    <property type="match status" value="1"/>
</dbReference>
<evidence type="ECO:0000256" key="4">
    <source>
        <dbReference type="ARBA" id="ARBA00022525"/>
    </source>
</evidence>
<dbReference type="PROSITE" id="PS00108">
    <property type="entry name" value="PROTEIN_KINASE_ST"/>
    <property type="match status" value="1"/>
</dbReference>
<dbReference type="InterPro" id="IPR000719">
    <property type="entry name" value="Prot_kinase_dom"/>
</dbReference>
<proteinExistence type="predicted"/>
<keyword evidence="15" id="KW-1185">Reference proteome</keyword>
<dbReference type="SUPFAM" id="SSF56112">
    <property type="entry name" value="Protein kinase-like (PK-like)"/>
    <property type="match status" value="1"/>
</dbReference>
<dbReference type="Proteomes" id="UP001141327">
    <property type="component" value="Unassembled WGS sequence"/>
</dbReference>
<feature type="chain" id="PRO_5046892739" evidence="12">
    <location>
        <begin position="22"/>
        <end position="2108"/>
    </location>
</feature>
<name>A0ABQ8UR81_9EUKA</name>
<feature type="transmembrane region" description="Helical" evidence="11">
    <location>
        <begin position="1643"/>
        <end position="1665"/>
    </location>
</feature>
<dbReference type="InterPro" id="IPR011009">
    <property type="entry name" value="Kinase-like_dom_sf"/>
</dbReference>
<protein>
    <submittedName>
        <fullName evidence="14">Serine/threonine-protein kinase CTR1</fullName>
    </submittedName>
</protein>
<feature type="region of interest" description="Disordered" evidence="10">
    <location>
        <begin position="2025"/>
        <end position="2108"/>
    </location>
</feature>
<keyword evidence="8 11" id="KW-0472">Membrane</keyword>
<dbReference type="Pfam" id="PF13229">
    <property type="entry name" value="Beta_helix"/>
    <property type="match status" value="1"/>
</dbReference>
<keyword evidence="14" id="KW-0808">Transferase</keyword>
<organism evidence="14 15">
    <name type="scientific">Paratrimastix pyriformis</name>
    <dbReference type="NCBI Taxonomy" id="342808"/>
    <lineage>
        <taxon>Eukaryota</taxon>
        <taxon>Metamonada</taxon>
        <taxon>Preaxostyla</taxon>
        <taxon>Paratrimastigidae</taxon>
        <taxon>Paratrimastix</taxon>
    </lineage>
</organism>
<keyword evidence="5 12" id="KW-0732">Signal</keyword>
<keyword evidence="6" id="KW-0547">Nucleotide-binding</keyword>
<dbReference type="EMBL" id="JAPMOS010000009">
    <property type="protein sequence ID" value="KAJ4461032.1"/>
    <property type="molecule type" value="Genomic_DNA"/>
</dbReference>
<keyword evidence="7" id="KW-0067">ATP-binding</keyword>
<keyword evidence="9" id="KW-0998">Cell outer membrane</keyword>
<feature type="transmembrane region" description="Helical" evidence="11">
    <location>
        <begin position="1685"/>
        <end position="1709"/>
    </location>
</feature>
<dbReference type="PROSITE" id="PS50011">
    <property type="entry name" value="PROTEIN_KINASE_DOM"/>
    <property type="match status" value="1"/>
</dbReference>
<evidence type="ECO:0000256" key="12">
    <source>
        <dbReference type="SAM" id="SignalP"/>
    </source>
</evidence>
<evidence type="ECO:0000313" key="15">
    <source>
        <dbReference type="Proteomes" id="UP001141327"/>
    </source>
</evidence>
<keyword evidence="14" id="KW-0418">Kinase</keyword>
<dbReference type="InterPro" id="IPR011050">
    <property type="entry name" value="Pectin_lyase_fold/virulence"/>
</dbReference>
<dbReference type="Pfam" id="PF07714">
    <property type="entry name" value="PK_Tyr_Ser-Thr"/>
    <property type="match status" value="1"/>
</dbReference>
<keyword evidence="11" id="KW-0812">Transmembrane</keyword>
<evidence type="ECO:0000313" key="14">
    <source>
        <dbReference type="EMBL" id="KAJ4461032.1"/>
    </source>
</evidence>
<dbReference type="PANTHER" id="PTHR44329:SF298">
    <property type="entry name" value="MIXED LINEAGE KINASE DOMAIN-LIKE PROTEIN"/>
    <property type="match status" value="1"/>
</dbReference>
<evidence type="ECO:0000256" key="8">
    <source>
        <dbReference type="ARBA" id="ARBA00023136"/>
    </source>
</evidence>
<feature type="compositionally biased region" description="Low complexity" evidence="10">
    <location>
        <begin position="2025"/>
        <end position="2036"/>
    </location>
</feature>
<evidence type="ECO:0000256" key="6">
    <source>
        <dbReference type="ARBA" id="ARBA00022741"/>
    </source>
</evidence>
<dbReference type="InterPro" id="IPR008271">
    <property type="entry name" value="Ser/Thr_kinase_AS"/>
</dbReference>
<dbReference type="GO" id="GO:0016301">
    <property type="term" value="F:kinase activity"/>
    <property type="evidence" value="ECO:0007669"/>
    <property type="project" value="UniProtKB-KW"/>
</dbReference>
<evidence type="ECO:0000256" key="2">
    <source>
        <dbReference type="ARBA" id="ARBA00004442"/>
    </source>
</evidence>
<dbReference type="PRINTS" id="PR00109">
    <property type="entry name" value="TYRKINASE"/>
</dbReference>
<dbReference type="InterPro" id="IPR051681">
    <property type="entry name" value="Ser/Thr_Kinases-Pseudokinases"/>
</dbReference>
<evidence type="ECO:0000256" key="7">
    <source>
        <dbReference type="ARBA" id="ARBA00022840"/>
    </source>
</evidence>
<feature type="compositionally biased region" description="Pro residues" evidence="10">
    <location>
        <begin position="2076"/>
        <end position="2087"/>
    </location>
</feature>
<dbReference type="InterPro" id="IPR039448">
    <property type="entry name" value="Beta_helix"/>
</dbReference>
<evidence type="ECO:0000256" key="3">
    <source>
        <dbReference type="ARBA" id="ARBA00004613"/>
    </source>
</evidence>
<keyword evidence="11" id="KW-1133">Transmembrane helix</keyword>
<keyword evidence="4" id="KW-0964">Secreted</keyword>
<gene>
    <name evidence="14" type="ORF">PAPYR_2470</name>
</gene>
<dbReference type="InterPro" id="IPR001245">
    <property type="entry name" value="Ser-Thr/Tyr_kinase_cat_dom"/>
</dbReference>
<feature type="domain" description="Protein kinase" evidence="13">
    <location>
        <begin position="1738"/>
        <end position="2021"/>
    </location>
</feature>
<dbReference type="SMART" id="SM00220">
    <property type="entry name" value="S_TKc"/>
    <property type="match status" value="1"/>
</dbReference>
<dbReference type="InterPro" id="IPR003368">
    <property type="entry name" value="POMP_repeat"/>
</dbReference>
<feature type="signal peptide" evidence="12">
    <location>
        <begin position="1"/>
        <end position="21"/>
    </location>
</feature>
<accession>A0ABQ8UR81</accession>
<comment type="caution">
    <text evidence="14">The sequence shown here is derived from an EMBL/GenBank/DDBJ whole genome shotgun (WGS) entry which is preliminary data.</text>
</comment>
<evidence type="ECO:0000259" key="13">
    <source>
        <dbReference type="PROSITE" id="PS50011"/>
    </source>
</evidence>
<dbReference type="Gene3D" id="1.10.510.10">
    <property type="entry name" value="Transferase(Phosphotransferase) domain 1"/>
    <property type="match status" value="1"/>
</dbReference>
<evidence type="ECO:0000256" key="5">
    <source>
        <dbReference type="ARBA" id="ARBA00022729"/>
    </source>
</evidence>